<evidence type="ECO:0000313" key="2">
    <source>
        <dbReference type="Proteomes" id="UP000246085"/>
    </source>
</evidence>
<accession>A0A2U3Q771</accession>
<dbReference type="AlphaFoldDB" id="A0A2U3Q771"/>
<organism evidence="1 2">
    <name type="scientific">Bradyrhizobium vignae</name>
    <dbReference type="NCBI Taxonomy" id="1549949"/>
    <lineage>
        <taxon>Bacteria</taxon>
        <taxon>Pseudomonadati</taxon>
        <taxon>Pseudomonadota</taxon>
        <taxon>Alphaproteobacteria</taxon>
        <taxon>Hyphomicrobiales</taxon>
        <taxon>Nitrobacteraceae</taxon>
        <taxon>Bradyrhizobium</taxon>
    </lineage>
</organism>
<sequence length="98" mass="10866">MYVGVYVKPIRFYNPLFFVVKIDQIGGHSLRHLSLGAKKSFEIHRDPFEGALAFLEDLCAASFELSRALVLMLLADHAGRLKGPGERPRAGARCCSAF</sequence>
<proteinExistence type="predicted"/>
<gene>
    <name evidence="1" type="ORF">BRAD3257_6343</name>
</gene>
<reference evidence="1 2" key="1">
    <citation type="submission" date="2018-03" db="EMBL/GenBank/DDBJ databases">
        <authorList>
            <person name="Gully D."/>
        </authorList>
    </citation>
    <scope>NUCLEOTIDE SEQUENCE [LARGE SCALE GENOMIC DNA]</scope>
    <source>
        <strain evidence="1">ORS3257</strain>
    </source>
</reference>
<protein>
    <submittedName>
        <fullName evidence="1">Uncharacterized protein</fullName>
    </submittedName>
</protein>
<name>A0A2U3Q771_9BRAD</name>
<dbReference type="KEGG" id="bvz:BRAD3257_6343"/>
<dbReference type="EMBL" id="LS398110">
    <property type="protein sequence ID" value="SPP97240.1"/>
    <property type="molecule type" value="Genomic_DNA"/>
</dbReference>
<dbReference type="Proteomes" id="UP000246085">
    <property type="component" value="Chromosome BRAD3257"/>
</dbReference>
<evidence type="ECO:0000313" key="1">
    <source>
        <dbReference type="EMBL" id="SPP97240.1"/>
    </source>
</evidence>